<proteinExistence type="predicted"/>
<feature type="compositionally biased region" description="Low complexity" evidence="1">
    <location>
        <begin position="115"/>
        <end position="134"/>
    </location>
</feature>
<feature type="compositionally biased region" description="Basic and acidic residues" evidence="1">
    <location>
        <begin position="94"/>
        <end position="105"/>
    </location>
</feature>
<dbReference type="AlphaFoldDB" id="A0A1D6PUU1"/>
<gene>
    <name evidence="2" type="ORF">ZEAMMB73_Zm00001d049450</name>
</gene>
<sequence>MDEERKDHSICQELPVARRSPLRPMLARDVQAVGLALAVLGTGTRPHPPPYWIRKETHIWKKKFTQPIRKKYAAKAWDAAASARGRRTGGRADLVGRDLGREDRPAGGQGGLRPGPGAAATAPAPAPAPVAARP</sequence>
<reference evidence="2" key="1">
    <citation type="submission" date="2015-12" db="EMBL/GenBank/DDBJ databases">
        <title>Update maize B73 reference genome by single molecule sequencing technologies.</title>
        <authorList>
            <consortium name="Maize Genome Sequencing Project"/>
            <person name="Ware D."/>
        </authorList>
    </citation>
    <scope>NUCLEOTIDE SEQUENCE</scope>
    <source>
        <tissue evidence="2">Seedling</tissue>
    </source>
</reference>
<dbReference type="EMBL" id="CM000780">
    <property type="protein sequence ID" value="AQK50373.1"/>
    <property type="molecule type" value="Genomic_DNA"/>
</dbReference>
<name>A0A1D6PUU1_MAIZE</name>
<evidence type="ECO:0000256" key="1">
    <source>
        <dbReference type="SAM" id="MobiDB-lite"/>
    </source>
</evidence>
<organism evidence="2">
    <name type="scientific">Zea mays</name>
    <name type="common">Maize</name>
    <dbReference type="NCBI Taxonomy" id="4577"/>
    <lineage>
        <taxon>Eukaryota</taxon>
        <taxon>Viridiplantae</taxon>
        <taxon>Streptophyta</taxon>
        <taxon>Embryophyta</taxon>
        <taxon>Tracheophyta</taxon>
        <taxon>Spermatophyta</taxon>
        <taxon>Magnoliopsida</taxon>
        <taxon>Liliopsida</taxon>
        <taxon>Poales</taxon>
        <taxon>Poaceae</taxon>
        <taxon>PACMAD clade</taxon>
        <taxon>Panicoideae</taxon>
        <taxon>Andropogonodae</taxon>
        <taxon>Andropogoneae</taxon>
        <taxon>Tripsacinae</taxon>
        <taxon>Zea</taxon>
    </lineage>
</organism>
<feature type="region of interest" description="Disordered" evidence="1">
    <location>
        <begin position="79"/>
        <end position="134"/>
    </location>
</feature>
<accession>A0A1D6PUU1</accession>
<evidence type="ECO:0000313" key="2">
    <source>
        <dbReference type="EMBL" id="AQK50373.1"/>
    </source>
</evidence>
<protein>
    <submittedName>
        <fullName evidence="2">Zinc finger BED domain-containing protein DAYSLEEPER</fullName>
    </submittedName>
</protein>